<dbReference type="PROSITE" id="PS51371">
    <property type="entry name" value="CBS"/>
    <property type="match status" value="2"/>
</dbReference>
<dbReference type="PANTHER" id="PTHR43080">
    <property type="entry name" value="CBS DOMAIN-CONTAINING PROTEIN CBSX3, MITOCHONDRIAL"/>
    <property type="match status" value="1"/>
</dbReference>
<dbReference type="Gene3D" id="3.10.580.10">
    <property type="entry name" value="CBS-domain"/>
    <property type="match status" value="1"/>
</dbReference>
<dbReference type="SMART" id="SM00116">
    <property type="entry name" value="CBS"/>
    <property type="match status" value="2"/>
</dbReference>
<dbReference type="EMBL" id="JABBFW010000020">
    <property type="protein sequence ID" value="NML17652.1"/>
    <property type="molecule type" value="Genomic_DNA"/>
</dbReference>
<sequence>MNRPVSSLMQRWVCSVDMDTALADVEGLFAREGLSWVPVLDEARTPVGVISAADLLRARAAGRDAAATPAWQLCSYRPVTVAPQLPVGEAARLMVERDIHHLIVLEEGRIAGVVSALDLVRCLITEPASDPPAGTR</sequence>
<dbReference type="InterPro" id="IPR051257">
    <property type="entry name" value="Diverse_CBS-Domain"/>
</dbReference>
<evidence type="ECO:0000313" key="5">
    <source>
        <dbReference type="Proteomes" id="UP000574067"/>
    </source>
</evidence>
<accession>A0A848FEC6</accession>
<dbReference type="AlphaFoldDB" id="A0A848FEC6"/>
<dbReference type="Pfam" id="PF00571">
    <property type="entry name" value="CBS"/>
    <property type="match status" value="2"/>
</dbReference>
<proteinExistence type="predicted"/>
<evidence type="ECO:0000256" key="2">
    <source>
        <dbReference type="PROSITE-ProRule" id="PRU00703"/>
    </source>
</evidence>
<evidence type="ECO:0000256" key="1">
    <source>
        <dbReference type="ARBA" id="ARBA00023122"/>
    </source>
</evidence>
<dbReference type="InterPro" id="IPR000644">
    <property type="entry name" value="CBS_dom"/>
</dbReference>
<organism evidence="4 5">
    <name type="scientific">Azohydromonas caseinilytica</name>
    <dbReference type="NCBI Taxonomy" id="2728836"/>
    <lineage>
        <taxon>Bacteria</taxon>
        <taxon>Pseudomonadati</taxon>
        <taxon>Pseudomonadota</taxon>
        <taxon>Betaproteobacteria</taxon>
        <taxon>Burkholderiales</taxon>
        <taxon>Sphaerotilaceae</taxon>
        <taxon>Azohydromonas</taxon>
    </lineage>
</organism>
<gene>
    <name evidence="4" type="ORF">HHL10_22025</name>
</gene>
<dbReference type="SUPFAM" id="SSF54631">
    <property type="entry name" value="CBS-domain pair"/>
    <property type="match status" value="1"/>
</dbReference>
<comment type="caution">
    <text evidence="4">The sequence shown here is derived from an EMBL/GenBank/DDBJ whole genome shotgun (WGS) entry which is preliminary data.</text>
</comment>
<reference evidence="4 5" key="1">
    <citation type="submission" date="2020-04" db="EMBL/GenBank/DDBJ databases">
        <title>Azohydromonas sp. isolated from soil.</title>
        <authorList>
            <person name="Dahal R.H."/>
        </authorList>
    </citation>
    <scope>NUCLEOTIDE SEQUENCE [LARGE SCALE GENOMIC DNA]</scope>
    <source>
        <strain evidence="4 5">G-1-1-14</strain>
    </source>
</reference>
<dbReference type="InterPro" id="IPR046342">
    <property type="entry name" value="CBS_dom_sf"/>
</dbReference>
<keyword evidence="5" id="KW-1185">Reference proteome</keyword>
<keyword evidence="1 2" id="KW-0129">CBS domain</keyword>
<feature type="domain" description="CBS" evidence="3">
    <location>
        <begin position="9"/>
        <end position="65"/>
    </location>
</feature>
<evidence type="ECO:0000259" key="3">
    <source>
        <dbReference type="PROSITE" id="PS51371"/>
    </source>
</evidence>
<dbReference type="RefSeq" id="WP_169162551.1">
    <property type="nucleotide sequence ID" value="NZ_JABBFW010000020.1"/>
</dbReference>
<dbReference type="Proteomes" id="UP000574067">
    <property type="component" value="Unassembled WGS sequence"/>
</dbReference>
<protein>
    <submittedName>
        <fullName evidence="4">CBS domain-containing protein</fullName>
    </submittedName>
</protein>
<evidence type="ECO:0000313" key="4">
    <source>
        <dbReference type="EMBL" id="NML17652.1"/>
    </source>
</evidence>
<dbReference type="PANTHER" id="PTHR43080:SF29">
    <property type="entry name" value="OS02G0818000 PROTEIN"/>
    <property type="match status" value="1"/>
</dbReference>
<feature type="domain" description="CBS" evidence="3">
    <location>
        <begin position="74"/>
        <end position="131"/>
    </location>
</feature>
<name>A0A848FEC6_9BURK</name>